<evidence type="ECO:0000256" key="13">
    <source>
        <dbReference type="PROSITE-ProRule" id="PRU01391"/>
    </source>
</evidence>
<dbReference type="GO" id="GO:2000022">
    <property type="term" value="P:regulation of jasmonic acid mediated signaling pathway"/>
    <property type="evidence" value="ECO:0007669"/>
    <property type="project" value="InterPro"/>
</dbReference>
<evidence type="ECO:0000256" key="5">
    <source>
        <dbReference type="ARBA" id="ARBA00022771"/>
    </source>
</evidence>
<comment type="caution">
    <text evidence="16">The sequence shown here is derived from an EMBL/GenBank/DDBJ whole genome shotgun (WGS) entry which is preliminary data.</text>
</comment>
<evidence type="ECO:0000256" key="11">
    <source>
        <dbReference type="ARBA" id="ARBA00044947"/>
    </source>
</evidence>
<dbReference type="PROSITE" id="PS52046">
    <property type="entry name" value="ZF_C2HC_NPR"/>
    <property type="match status" value="1"/>
</dbReference>
<dbReference type="InterPro" id="IPR021094">
    <property type="entry name" value="NPR1/NIM1-like_C"/>
</dbReference>
<comment type="similarity">
    <text evidence="11">Belongs to the plant 'ANKYRIN-BTB/POZ' family. 'NPR1-like' subfamily.</text>
</comment>
<keyword evidence="9 12" id="KW-0040">ANK repeat</keyword>
<keyword evidence="3" id="KW-0479">Metal-binding</keyword>
<dbReference type="InterPro" id="IPR057250">
    <property type="entry name" value="Znf_C2HC_NPR-type"/>
</dbReference>
<comment type="subcellular location">
    <subcellularLocation>
        <location evidence="1">Nucleus</location>
    </subcellularLocation>
</comment>
<dbReference type="PROSITE" id="PS50297">
    <property type="entry name" value="ANK_REP_REGION"/>
    <property type="match status" value="1"/>
</dbReference>
<evidence type="ECO:0000259" key="14">
    <source>
        <dbReference type="PROSITE" id="PS50097"/>
    </source>
</evidence>
<comment type="caution">
    <text evidence="13">Lacks conserved residue(s) required for the propagation of feature annotation.</text>
</comment>
<keyword evidence="10" id="KW-0539">Nucleus</keyword>
<name>A0A2H5MXW0_CITUN</name>
<dbReference type="PANTHER" id="PTHR46475">
    <property type="entry name" value="REGULATORY PROTEIN NPR3"/>
    <property type="match status" value="1"/>
</dbReference>
<feature type="domain" description="BTB" evidence="14">
    <location>
        <begin position="184"/>
        <end position="255"/>
    </location>
</feature>
<dbReference type="SMART" id="SM00225">
    <property type="entry name" value="BTB"/>
    <property type="match status" value="1"/>
</dbReference>
<keyword evidence="8" id="KW-0862">Zinc</keyword>
<evidence type="ECO:0000256" key="8">
    <source>
        <dbReference type="ARBA" id="ARBA00022833"/>
    </source>
</evidence>
<dbReference type="InterPro" id="IPR024228">
    <property type="entry name" value="NPR_central_dom"/>
</dbReference>
<sequence length="706" mass="79713">MKKSLESSERWRNKSQAESLLKEYILADPFVPYTSIVGSIFACKMVYDLAQLMSAVHFKSYSSFSYIQRVEWSNRAISTVHAIFVTAMSLYFVFWSDLRSECYSPVFVVNTLSPVVDERHNSFLIFSLNMVLDGIMENANEKSASLSFVSSYQTCWSTNQSTGTCDLDNLNLRRQSSNPKETWLEAEIVVEGKSVAVNRSILSERSQFFRRLFNLRNDGKARYLLTDLVPHGKVGYEAFKDTLHFLYVGMIKESPPEVSTCVDDACAHFACPPAINYGIELMYASAAFQMKELVVLSEFRLLYMAGKAPVEDVIPILVAAFHCQLNMLHSYCIQRIAGSNLDNVCLEKELPDEVSREIKSLRVKSNQESEANIAEVDPMHAKIVRSIQKALDSDDVELLKLLLDVSNVTLDDAYALHYAAAYCSPKVFKAVLNMDLAGLNLKDARGRTVLHVAARRNEPEVMVTLLSKGACASETTSDGQTAVAICRRMTRRKDYIEASKQGQETNKDRLCIDVLEREMRRNSMSENLAMSSEGMDDDFQRKLDFLEEKVAFVRFFPSEARVAMEIAGADTATGLSALGQNGLSGNLKEIDLNETPSMQAKRRQLRLLTLLKTVETGERYFPHCSELVDRFLHWPYASTPEMDEEKLKVYVQEALRKDVAYHRRSGLPSSWSAFYKYMAESNQLAFYKYVAESNRSGMPTSSASSN</sequence>
<evidence type="ECO:0008006" key="18">
    <source>
        <dbReference type="Google" id="ProtNLM"/>
    </source>
</evidence>
<dbReference type="SMART" id="SM00248">
    <property type="entry name" value="ANK"/>
    <property type="match status" value="2"/>
</dbReference>
<evidence type="ECO:0000256" key="10">
    <source>
        <dbReference type="ARBA" id="ARBA00023242"/>
    </source>
</evidence>
<dbReference type="Pfam" id="PF11900">
    <property type="entry name" value="DUF3420"/>
    <property type="match status" value="1"/>
</dbReference>
<dbReference type="GO" id="GO:2000031">
    <property type="term" value="P:regulation of salicylic acid mediated signaling pathway"/>
    <property type="evidence" value="ECO:0007669"/>
    <property type="project" value="InterPro"/>
</dbReference>
<keyword evidence="6" id="KW-0833">Ubl conjugation pathway</keyword>
<dbReference type="UniPathway" id="UPA00143"/>
<keyword evidence="4" id="KW-0677">Repeat</keyword>
<dbReference type="InterPro" id="IPR036770">
    <property type="entry name" value="Ankyrin_rpt-contain_sf"/>
</dbReference>
<dbReference type="GO" id="GO:0005634">
    <property type="term" value="C:nucleus"/>
    <property type="evidence" value="ECO:0007669"/>
    <property type="project" value="UniProtKB-SubCell"/>
</dbReference>
<accession>A0A2H5MXW0</accession>
<dbReference type="Pfam" id="PF12313">
    <property type="entry name" value="NPR1_like_C"/>
    <property type="match status" value="1"/>
</dbReference>
<evidence type="ECO:0000313" key="16">
    <source>
        <dbReference type="EMBL" id="GAY32860.1"/>
    </source>
</evidence>
<evidence type="ECO:0000256" key="12">
    <source>
        <dbReference type="PROSITE-ProRule" id="PRU00023"/>
    </source>
</evidence>
<evidence type="ECO:0000256" key="9">
    <source>
        <dbReference type="ARBA" id="ARBA00023043"/>
    </source>
</evidence>
<dbReference type="PROSITE" id="PS50097">
    <property type="entry name" value="BTB"/>
    <property type="match status" value="1"/>
</dbReference>
<evidence type="ECO:0000256" key="7">
    <source>
        <dbReference type="ARBA" id="ARBA00022821"/>
    </source>
</evidence>
<dbReference type="GO" id="GO:0042742">
    <property type="term" value="P:defense response to bacterium"/>
    <property type="evidence" value="ECO:0007669"/>
    <property type="project" value="UniProtKB-ARBA"/>
</dbReference>
<dbReference type="InterPro" id="IPR044292">
    <property type="entry name" value="NPR"/>
</dbReference>
<evidence type="ECO:0000256" key="6">
    <source>
        <dbReference type="ARBA" id="ARBA00022786"/>
    </source>
</evidence>
<evidence type="ECO:0000313" key="17">
    <source>
        <dbReference type="Proteomes" id="UP000236630"/>
    </source>
</evidence>
<dbReference type="GO" id="GO:0050832">
    <property type="term" value="P:defense response to fungus"/>
    <property type="evidence" value="ECO:0007669"/>
    <property type="project" value="TreeGrafter"/>
</dbReference>
<protein>
    <recommendedName>
        <fullName evidence="18">BTB domain-containing protein</fullName>
    </recommendedName>
</protein>
<dbReference type="Gene3D" id="1.25.40.20">
    <property type="entry name" value="Ankyrin repeat-containing domain"/>
    <property type="match status" value="1"/>
</dbReference>
<comment type="pathway">
    <text evidence="2">Protein modification; protein ubiquitination.</text>
</comment>
<feature type="domain" description="C2HC NPR-type" evidence="15">
    <location>
        <begin position="258"/>
        <end position="272"/>
    </location>
</feature>
<evidence type="ECO:0000256" key="4">
    <source>
        <dbReference type="ARBA" id="ARBA00022737"/>
    </source>
</evidence>
<evidence type="ECO:0000256" key="1">
    <source>
        <dbReference type="ARBA" id="ARBA00004123"/>
    </source>
</evidence>
<dbReference type="Gene3D" id="3.30.710.10">
    <property type="entry name" value="Potassium Channel Kv1.1, Chain A"/>
    <property type="match status" value="1"/>
</dbReference>
<dbReference type="InterPro" id="IPR000210">
    <property type="entry name" value="BTB/POZ_dom"/>
</dbReference>
<dbReference type="PANTHER" id="PTHR46475:SF7">
    <property type="entry name" value="REGULATORY PROTEIN, PUTATIVE-RELATED"/>
    <property type="match status" value="1"/>
</dbReference>
<keyword evidence="7" id="KW-0611">Plant defense</keyword>
<dbReference type="GO" id="GO:0031347">
    <property type="term" value="P:regulation of defense response"/>
    <property type="evidence" value="ECO:0007669"/>
    <property type="project" value="UniProtKB-ARBA"/>
</dbReference>
<proteinExistence type="inferred from homology"/>
<dbReference type="SUPFAM" id="SSF54695">
    <property type="entry name" value="POZ domain"/>
    <property type="match status" value="1"/>
</dbReference>
<dbReference type="PROSITE" id="PS50088">
    <property type="entry name" value="ANK_REPEAT"/>
    <property type="match status" value="1"/>
</dbReference>
<organism evidence="16 17">
    <name type="scientific">Citrus unshiu</name>
    <name type="common">Satsuma mandarin</name>
    <name type="synonym">Citrus nobilis var. unshiu</name>
    <dbReference type="NCBI Taxonomy" id="55188"/>
    <lineage>
        <taxon>Eukaryota</taxon>
        <taxon>Viridiplantae</taxon>
        <taxon>Streptophyta</taxon>
        <taxon>Embryophyta</taxon>
        <taxon>Tracheophyta</taxon>
        <taxon>Spermatophyta</taxon>
        <taxon>Magnoliopsida</taxon>
        <taxon>eudicotyledons</taxon>
        <taxon>Gunneridae</taxon>
        <taxon>Pentapetalae</taxon>
        <taxon>rosids</taxon>
        <taxon>malvids</taxon>
        <taxon>Sapindales</taxon>
        <taxon>Rutaceae</taxon>
        <taxon>Aurantioideae</taxon>
        <taxon>Citrus</taxon>
    </lineage>
</organism>
<dbReference type="AlphaFoldDB" id="A0A2H5MXW0"/>
<dbReference type="GO" id="GO:0016567">
    <property type="term" value="P:protein ubiquitination"/>
    <property type="evidence" value="ECO:0007669"/>
    <property type="project" value="UniProtKB-UniPathway"/>
</dbReference>
<evidence type="ECO:0000256" key="2">
    <source>
        <dbReference type="ARBA" id="ARBA00004906"/>
    </source>
</evidence>
<dbReference type="Proteomes" id="UP000236630">
    <property type="component" value="Unassembled WGS sequence"/>
</dbReference>
<evidence type="ECO:0000256" key="3">
    <source>
        <dbReference type="ARBA" id="ARBA00022723"/>
    </source>
</evidence>
<dbReference type="Pfam" id="PF00651">
    <property type="entry name" value="BTB"/>
    <property type="match status" value="1"/>
</dbReference>
<keyword evidence="17" id="KW-1185">Reference proteome</keyword>
<dbReference type="Pfam" id="PF12796">
    <property type="entry name" value="Ank_2"/>
    <property type="match status" value="1"/>
</dbReference>
<dbReference type="InterPro" id="IPR002110">
    <property type="entry name" value="Ankyrin_rpt"/>
</dbReference>
<dbReference type="STRING" id="55188.A0A2H5MXW0"/>
<dbReference type="GO" id="GO:0008270">
    <property type="term" value="F:zinc ion binding"/>
    <property type="evidence" value="ECO:0007669"/>
    <property type="project" value="UniProtKB-KW"/>
</dbReference>
<dbReference type="EMBL" id="BDQV01001425">
    <property type="protein sequence ID" value="GAY32860.1"/>
    <property type="molecule type" value="Genomic_DNA"/>
</dbReference>
<dbReference type="GO" id="GO:0009862">
    <property type="term" value="P:systemic acquired resistance, salicylic acid mediated signaling pathway"/>
    <property type="evidence" value="ECO:0007669"/>
    <property type="project" value="InterPro"/>
</dbReference>
<dbReference type="InterPro" id="IPR011333">
    <property type="entry name" value="SKP1/BTB/POZ_sf"/>
</dbReference>
<evidence type="ECO:0000259" key="15">
    <source>
        <dbReference type="PROSITE" id="PS52046"/>
    </source>
</evidence>
<gene>
    <name evidence="16" type="ORF">CUMW_274290</name>
</gene>
<reference evidence="16 17" key="1">
    <citation type="journal article" date="2017" name="Front. Genet.">
        <title>Draft sequencing of the heterozygous diploid genome of Satsuma (Citrus unshiu Marc.) using a hybrid assembly approach.</title>
        <authorList>
            <person name="Shimizu T."/>
            <person name="Tanizawa Y."/>
            <person name="Mochizuki T."/>
            <person name="Nagasaki H."/>
            <person name="Yoshioka T."/>
            <person name="Toyoda A."/>
            <person name="Fujiyama A."/>
            <person name="Kaminuma E."/>
            <person name="Nakamura Y."/>
        </authorList>
    </citation>
    <scope>NUCLEOTIDE SEQUENCE [LARGE SCALE GENOMIC DNA]</scope>
    <source>
        <strain evidence="17">cv. Miyagawa wase</strain>
    </source>
</reference>
<feature type="repeat" description="ANK" evidence="12">
    <location>
        <begin position="445"/>
        <end position="477"/>
    </location>
</feature>
<keyword evidence="5 13" id="KW-0863">Zinc-finger</keyword>
<dbReference type="GO" id="GO:0045087">
    <property type="term" value="P:innate immune response"/>
    <property type="evidence" value="ECO:0007669"/>
    <property type="project" value="UniProtKB-ARBA"/>
</dbReference>
<dbReference type="SUPFAM" id="SSF48403">
    <property type="entry name" value="Ankyrin repeat"/>
    <property type="match status" value="1"/>
</dbReference>